<keyword evidence="2" id="KW-0812">Transmembrane</keyword>
<sequence length="245" mass="25906">MMPTRTAALAAHRTAVILALGASFARATASAASPYCSASTFSVCTALSGVQCNRSSVACPPCLFVATNGNVIVCLNQVNGSCPSELKNASFIADCGLDLPTAGLSPNSTASSSSNTVMNDVVPYIIGGVIICAAIVALVSFVVIDQRRRRRLAHSTVPFDKNQPQLVHLDVPRAVRSLKTPLVELPTPLLSEGGSVRSFGSDGDILNTEFMRFRTTRDYAGDERQSTFSTTSSRESFQPGDEVEI</sequence>
<evidence type="ECO:0000256" key="2">
    <source>
        <dbReference type="SAM" id="Phobius"/>
    </source>
</evidence>
<feature type="signal peptide" evidence="3">
    <location>
        <begin position="1"/>
        <end position="27"/>
    </location>
</feature>
<gene>
    <name evidence="4" type="ORF">Ae201684_017085</name>
</gene>
<protein>
    <recommendedName>
        <fullName evidence="6">Membrane-associated protein</fullName>
    </recommendedName>
</protein>
<feature type="region of interest" description="Disordered" evidence="1">
    <location>
        <begin position="221"/>
        <end position="245"/>
    </location>
</feature>
<evidence type="ECO:0000256" key="1">
    <source>
        <dbReference type="SAM" id="MobiDB-lite"/>
    </source>
</evidence>
<feature type="transmembrane region" description="Helical" evidence="2">
    <location>
        <begin position="121"/>
        <end position="144"/>
    </location>
</feature>
<name>A0A6G0WBA3_9STRA</name>
<organism evidence="4 5">
    <name type="scientific">Aphanomyces euteiches</name>
    <dbReference type="NCBI Taxonomy" id="100861"/>
    <lineage>
        <taxon>Eukaryota</taxon>
        <taxon>Sar</taxon>
        <taxon>Stramenopiles</taxon>
        <taxon>Oomycota</taxon>
        <taxon>Saprolegniomycetes</taxon>
        <taxon>Saprolegniales</taxon>
        <taxon>Verrucalvaceae</taxon>
        <taxon>Aphanomyces</taxon>
    </lineage>
</organism>
<accession>A0A6G0WBA3</accession>
<dbReference type="Proteomes" id="UP000481153">
    <property type="component" value="Unassembled WGS sequence"/>
</dbReference>
<evidence type="ECO:0000256" key="3">
    <source>
        <dbReference type="SAM" id="SignalP"/>
    </source>
</evidence>
<keyword evidence="2" id="KW-1133">Transmembrane helix</keyword>
<keyword evidence="5" id="KW-1185">Reference proteome</keyword>
<feature type="chain" id="PRO_5026290813" description="Membrane-associated protein" evidence="3">
    <location>
        <begin position="28"/>
        <end position="245"/>
    </location>
</feature>
<keyword evidence="3" id="KW-0732">Signal</keyword>
<evidence type="ECO:0000313" key="4">
    <source>
        <dbReference type="EMBL" id="KAF0724187.1"/>
    </source>
</evidence>
<dbReference type="AlphaFoldDB" id="A0A6G0WBA3"/>
<comment type="caution">
    <text evidence="4">The sequence shown here is derived from an EMBL/GenBank/DDBJ whole genome shotgun (WGS) entry which is preliminary data.</text>
</comment>
<evidence type="ECO:0008006" key="6">
    <source>
        <dbReference type="Google" id="ProtNLM"/>
    </source>
</evidence>
<reference evidence="4 5" key="1">
    <citation type="submission" date="2019-07" db="EMBL/GenBank/DDBJ databases">
        <title>Genomics analysis of Aphanomyces spp. identifies a new class of oomycete effector associated with host adaptation.</title>
        <authorList>
            <person name="Gaulin E."/>
        </authorList>
    </citation>
    <scope>NUCLEOTIDE SEQUENCE [LARGE SCALE GENOMIC DNA]</scope>
    <source>
        <strain evidence="4 5">ATCC 201684</strain>
    </source>
</reference>
<keyword evidence="2" id="KW-0472">Membrane</keyword>
<proteinExistence type="predicted"/>
<evidence type="ECO:0000313" key="5">
    <source>
        <dbReference type="Proteomes" id="UP000481153"/>
    </source>
</evidence>
<feature type="compositionally biased region" description="Low complexity" evidence="1">
    <location>
        <begin position="226"/>
        <end position="238"/>
    </location>
</feature>
<dbReference type="EMBL" id="VJMJ01000278">
    <property type="protein sequence ID" value="KAF0724187.1"/>
    <property type="molecule type" value="Genomic_DNA"/>
</dbReference>